<keyword evidence="9" id="KW-1185">Reference proteome</keyword>
<evidence type="ECO:0000256" key="1">
    <source>
        <dbReference type="ARBA" id="ARBA00007381"/>
    </source>
</evidence>
<dbReference type="Pfam" id="PF00012">
    <property type="entry name" value="HSP70"/>
    <property type="match status" value="1"/>
</dbReference>
<comment type="similarity">
    <text evidence="1">Belongs to the heat shock protein 70 family.</text>
</comment>
<dbReference type="PANTHER" id="PTHR45639">
    <property type="entry name" value="HSC70CB, ISOFORM G-RELATED"/>
    <property type="match status" value="1"/>
</dbReference>
<evidence type="ECO:0000256" key="5">
    <source>
        <dbReference type="ARBA" id="ARBA00040503"/>
    </source>
</evidence>
<proteinExistence type="inferred from homology"/>
<dbReference type="EMBL" id="OC943080">
    <property type="protein sequence ID" value="CAD7662547.1"/>
    <property type="molecule type" value="Genomic_DNA"/>
</dbReference>
<evidence type="ECO:0000256" key="4">
    <source>
        <dbReference type="ARBA" id="ARBA00023186"/>
    </source>
</evidence>
<evidence type="ECO:0000313" key="7">
    <source>
        <dbReference type="EMBL" id="CAD7644066.1"/>
    </source>
</evidence>
<gene>
    <name evidence="8" type="ORF">ONB1V03_LOCUS19107</name>
    <name evidence="7" type="ORF">ONB1V03_LOCUS4469</name>
</gene>
<protein>
    <recommendedName>
        <fullName evidence="5">Hypoxia up-regulated protein 1</fullName>
    </recommendedName>
</protein>
<evidence type="ECO:0000256" key="6">
    <source>
        <dbReference type="SAM" id="SignalP"/>
    </source>
</evidence>
<feature type="chain" id="PRO_5036211554" description="Hypoxia up-regulated protein 1" evidence="6">
    <location>
        <begin position="22"/>
        <end position="188"/>
    </location>
</feature>
<keyword evidence="3" id="KW-0067">ATP-binding</keyword>
<dbReference type="GO" id="GO:0005524">
    <property type="term" value="F:ATP binding"/>
    <property type="evidence" value="ECO:0007669"/>
    <property type="project" value="UniProtKB-KW"/>
</dbReference>
<feature type="signal peptide" evidence="6">
    <location>
        <begin position="1"/>
        <end position="21"/>
    </location>
</feature>
<dbReference type="InterPro" id="IPR043129">
    <property type="entry name" value="ATPase_NBD"/>
</dbReference>
<dbReference type="GO" id="GO:0030968">
    <property type="term" value="P:endoplasmic reticulum unfolded protein response"/>
    <property type="evidence" value="ECO:0007669"/>
    <property type="project" value="TreeGrafter"/>
</dbReference>
<dbReference type="EMBL" id="CAJPVJ010028255">
    <property type="protein sequence ID" value="CAG2179683.1"/>
    <property type="molecule type" value="Genomic_DNA"/>
</dbReference>
<sequence length="188" mass="20680">MIRFLLLFVVSCGLSSDFANGVAVMSVDLGSEWMKVAIVSPGVPMEIVLNTDSQRKTPIIVSFRDGERLIGDSAQAVATRFPDKAFAYFLDLLAKHQNSSVVQLFHKRFPYHKIADTSNGISLTTSDGLVFTPEELLSMVLSKAKVYAEEASKQPINDCVITVPPYFTQAERRALLLAADLAKLKVLQ</sequence>
<dbReference type="Gene3D" id="3.30.420.40">
    <property type="match status" value="1"/>
</dbReference>
<dbReference type="SUPFAM" id="SSF53067">
    <property type="entry name" value="Actin-like ATPase domain"/>
    <property type="match status" value="1"/>
</dbReference>
<keyword evidence="4" id="KW-0143">Chaperone</keyword>
<dbReference type="OrthoDB" id="6515852at2759"/>
<dbReference type="PRINTS" id="PR00301">
    <property type="entry name" value="HEATSHOCK70"/>
</dbReference>
<dbReference type="Gene3D" id="3.30.30.30">
    <property type="match status" value="1"/>
</dbReference>
<name>A0A7R9MLZ9_9ACAR</name>
<evidence type="ECO:0000256" key="2">
    <source>
        <dbReference type="ARBA" id="ARBA00022741"/>
    </source>
</evidence>
<evidence type="ECO:0000256" key="3">
    <source>
        <dbReference type="ARBA" id="ARBA00022840"/>
    </source>
</evidence>
<organism evidence="8">
    <name type="scientific">Oppiella nova</name>
    <dbReference type="NCBI Taxonomy" id="334625"/>
    <lineage>
        <taxon>Eukaryota</taxon>
        <taxon>Metazoa</taxon>
        <taxon>Ecdysozoa</taxon>
        <taxon>Arthropoda</taxon>
        <taxon>Chelicerata</taxon>
        <taxon>Arachnida</taxon>
        <taxon>Acari</taxon>
        <taxon>Acariformes</taxon>
        <taxon>Sarcoptiformes</taxon>
        <taxon>Oribatida</taxon>
        <taxon>Brachypylina</taxon>
        <taxon>Oppioidea</taxon>
        <taxon>Oppiidae</taxon>
        <taxon>Oppiella</taxon>
    </lineage>
</organism>
<reference evidence="8" key="1">
    <citation type="submission" date="2020-11" db="EMBL/GenBank/DDBJ databases">
        <authorList>
            <person name="Tran Van P."/>
        </authorList>
    </citation>
    <scope>NUCLEOTIDE SEQUENCE</scope>
</reference>
<dbReference type="EMBL" id="CAJPVJ010001551">
    <property type="protein sequence ID" value="CAG2164922.1"/>
    <property type="molecule type" value="Genomic_DNA"/>
</dbReference>
<dbReference type="InterPro" id="IPR013126">
    <property type="entry name" value="Hsp_70_fam"/>
</dbReference>
<accession>A0A7R9MLZ9</accession>
<dbReference type="Proteomes" id="UP000728032">
    <property type="component" value="Unassembled WGS sequence"/>
</dbReference>
<keyword evidence="6" id="KW-0732">Signal</keyword>
<dbReference type="PANTHER" id="PTHR45639:SF3">
    <property type="entry name" value="HYPOXIA UP-REGULATED PROTEIN 1"/>
    <property type="match status" value="1"/>
</dbReference>
<evidence type="ECO:0000313" key="9">
    <source>
        <dbReference type="Proteomes" id="UP000728032"/>
    </source>
</evidence>
<feature type="non-terminal residue" evidence="8">
    <location>
        <position position="188"/>
    </location>
</feature>
<dbReference type="GO" id="GO:0034663">
    <property type="term" value="C:endoplasmic reticulum chaperone complex"/>
    <property type="evidence" value="ECO:0007669"/>
    <property type="project" value="TreeGrafter"/>
</dbReference>
<keyword evidence="2" id="KW-0547">Nucleotide-binding</keyword>
<dbReference type="EMBL" id="OC916376">
    <property type="protein sequence ID" value="CAD7644066.1"/>
    <property type="molecule type" value="Genomic_DNA"/>
</dbReference>
<evidence type="ECO:0000313" key="8">
    <source>
        <dbReference type="EMBL" id="CAD7662547.1"/>
    </source>
</evidence>
<dbReference type="AlphaFoldDB" id="A0A7R9MLZ9"/>
<dbReference type="GO" id="GO:0140662">
    <property type="term" value="F:ATP-dependent protein folding chaperone"/>
    <property type="evidence" value="ECO:0007669"/>
    <property type="project" value="InterPro"/>
</dbReference>